<dbReference type="STRING" id="1314785.A0A165ENX4"/>
<dbReference type="RefSeq" id="XP_040765195.1">
    <property type="nucleotide sequence ID" value="XM_040913805.1"/>
</dbReference>
<proteinExistence type="predicted"/>
<evidence type="ECO:0000313" key="2">
    <source>
        <dbReference type="Proteomes" id="UP000076871"/>
    </source>
</evidence>
<organism evidence="1 2">
    <name type="scientific">Laetiporus sulphureus 93-53</name>
    <dbReference type="NCBI Taxonomy" id="1314785"/>
    <lineage>
        <taxon>Eukaryota</taxon>
        <taxon>Fungi</taxon>
        <taxon>Dikarya</taxon>
        <taxon>Basidiomycota</taxon>
        <taxon>Agaricomycotina</taxon>
        <taxon>Agaricomycetes</taxon>
        <taxon>Polyporales</taxon>
        <taxon>Laetiporus</taxon>
    </lineage>
</organism>
<name>A0A165ENX4_9APHY</name>
<sequence length="308" mass="33234">MSLALALYNFSLTDQSPLLQYRPFRDGPLETSWNVSYSANTNLAWEPGDYPDAFVSSYTTQLVGASVELEWTGTAIWFYGLADPAAYDVQLDGSSAIAGAGTNSSDGTLFSLTDLEYGLHSVTLTVVKAPVTVLGATITVGLGETGSILETRNISAVTNNIPPTANPMFSSNGDYWTVNSSYAYDNTTESYPRVVTDMQSASLTFLLNSTVGFAILGSCDYDHGAYNVTLDPPPPDGFVGSMQYNASSHWIALNEIKYLATGMDRTQNYTVTVTNMQKAVFDLAQVMLFDAVPPYVNSVHSQPRSNAC</sequence>
<gene>
    <name evidence="1" type="ORF">LAESUDRAFT_772770</name>
</gene>
<dbReference type="OrthoDB" id="2576334at2759"/>
<reference evidence="1 2" key="1">
    <citation type="journal article" date="2016" name="Mol. Biol. Evol.">
        <title>Comparative Genomics of Early-Diverging Mushroom-Forming Fungi Provides Insights into the Origins of Lignocellulose Decay Capabilities.</title>
        <authorList>
            <person name="Nagy L.G."/>
            <person name="Riley R."/>
            <person name="Tritt A."/>
            <person name="Adam C."/>
            <person name="Daum C."/>
            <person name="Floudas D."/>
            <person name="Sun H."/>
            <person name="Yadav J.S."/>
            <person name="Pangilinan J."/>
            <person name="Larsson K.H."/>
            <person name="Matsuura K."/>
            <person name="Barry K."/>
            <person name="Labutti K."/>
            <person name="Kuo R."/>
            <person name="Ohm R.A."/>
            <person name="Bhattacharya S.S."/>
            <person name="Shirouzu T."/>
            <person name="Yoshinaga Y."/>
            <person name="Martin F.M."/>
            <person name="Grigoriev I.V."/>
            <person name="Hibbett D.S."/>
        </authorList>
    </citation>
    <scope>NUCLEOTIDE SEQUENCE [LARGE SCALE GENOMIC DNA]</scope>
    <source>
        <strain evidence="1 2">93-53</strain>
    </source>
</reference>
<dbReference type="InParanoid" id="A0A165ENX4"/>
<dbReference type="Proteomes" id="UP000076871">
    <property type="component" value="Unassembled WGS sequence"/>
</dbReference>
<dbReference type="AlphaFoldDB" id="A0A165ENX4"/>
<accession>A0A165ENX4</accession>
<protein>
    <submittedName>
        <fullName evidence="1">Uncharacterized protein</fullName>
    </submittedName>
</protein>
<evidence type="ECO:0000313" key="1">
    <source>
        <dbReference type="EMBL" id="KZT07455.1"/>
    </source>
</evidence>
<keyword evidence="2" id="KW-1185">Reference proteome</keyword>
<dbReference type="GeneID" id="63830833"/>
<dbReference type="EMBL" id="KV427619">
    <property type="protein sequence ID" value="KZT07455.1"/>
    <property type="molecule type" value="Genomic_DNA"/>
</dbReference>
<dbReference type="Gene3D" id="2.60.120.260">
    <property type="entry name" value="Galactose-binding domain-like"/>
    <property type="match status" value="1"/>
</dbReference>